<comment type="caution">
    <text evidence="3">The sequence shown here is derived from an EMBL/GenBank/DDBJ whole genome shotgun (WGS) entry which is preliminary data.</text>
</comment>
<protein>
    <submittedName>
        <fullName evidence="3">Uncharacterized protein</fullName>
    </submittedName>
</protein>
<evidence type="ECO:0000313" key="3">
    <source>
        <dbReference type="EMBL" id="KAK6926501.1"/>
    </source>
</evidence>
<evidence type="ECO:0000256" key="1">
    <source>
        <dbReference type="SAM" id="Coils"/>
    </source>
</evidence>
<organism evidence="3 4">
    <name type="scientific">Dillenia turbinata</name>
    <dbReference type="NCBI Taxonomy" id="194707"/>
    <lineage>
        <taxon>Eukaryota</taxon>
        <taxon>Viridiplantae</taxon>
        <taxon>Streptophyta</taxon>
        <taxon>Embryophyta</taxon>
        <taxon>Tracheophyta</taxon>
        <taxon>Spermatophyta</taxon>
        <taxon>Magnoliopsida</taxon>
        <taxon>eudicotyledons</taxon>
        <taxon>Gunneridae</taxon>
        <taxon>Pentapetalae</taxon>
        <taxon>Dilleniales</taxon>
        <taxon>Dilleniaceae</taxon>
        <taxon>Dillenia</taxon>
    </lineage>
</organism>
<dbReference type="AlphaFoldDB" id="A0AAN8VAB5"/>
<feature type="compositionally biased region" description="Basic and acidic residues" evidence="2">
    <location>
        <begin position="46"/>
        <end position="67"/>
    </location>
</feature>
<keyword evidence="4" id="KW-1185">Reference proteome</keyword>
<gene>
    <name evidence="3" type="ORF">RJ641_008220</name>
</gene>
<feature type="region of interest" description="Disordered" evidence="2">
    <location>
        <begin position="34"/>
        <end position="67"/>
    </location>
</feature>
<feature type="coiled-coil region" evidence="1">
    <location>
        <begin position="194"/>
        <end position="221"/>
    </location>
</feature>
<dbReference type="PANTHER" id="PTHR34210">
    <property type="entry name" value="OS01G0252900 PROTEIN"/>
    <property type="match status" value="1"/>
</dbReference>
<accession>A0AAN8VAB5</accession>
<keyword evidence="1" id="KW-0175">Coiled coil</keyword>
<dbReference type="EMBL" id="JBAMMX010000015">
    <property type="protein sequence ID" value="KAK6926501.1"/>
    <property type="molecule type" value="Genomic_DNA"/>
</dbReference>
<evidence type="ECO:0000313" key="4">
    <source>
        <dbReference type="Proteomes" id="UP001370490"/>
    </source>
</evidence>
<evidence type="ECO:0000256" key="2">
    <source>
        <dbReference type="SAM" id="MobiDB-lite"/>
    </source>
</evidence>
<name>A0AAN8VAB5_9MAGN</name>
<proteinExistence type="predicted"/>
<sequence>MSTNDSFCILIDPDADTTILVFDLSLCLGTEDETARTTPHMSGQRMENRPGHFEGRQENLSTDKDHHYANSKVDGQWQWERDGAKVSNQMQSHMFNEGAKHFIQAATFGAFLDLALPLVIDQDRFTRVRGQIRNLDWRSKIIVTLACRCMKEVGYEENPMLQTFEELELKFRDEIIKLSKEQTDAEDAENARHKEKINAIHLQYEEQLAALRARHATWRDEFLLKESNDRKAQYQEAMMGHYPNSGMASVDPRGYGGIAASVTVEESNRAYNPAQFDSYREQSRFLGGPRDHGYEARSSYSYPGGSVYDTGAPLLQE</sequence>
<dbReference type="Proteomes" id="UP001370490">
    <property type="component" value="Unassembled WGS sequence"/>
</dbReference>
<dbReference type="PANTHER" id="PTHR34210:SF1">
    <property type="entry name" value="OS03G0274700 PROTEIN"/>
    <property type="match status" value="1"/>
</dbReference>
<reference evidence="3 4" key="1">
    <citation type="submission" date="2023-12" db="EMBL/GenBank/DDBJ databases">
        <title>A high-quality genome assembly for Dillenia turbinata (Dilleniales).</title>
        <authorList>
            <person name="Chanderbali A."/>
        </authorList>
    </citation>
    <scope>NUCLEOTIDE SEQUENCE [LARGE SCALE GENOMIC DNA]</scope>
    <source>
        <strain evidence="3">LSX21</strain>
        <tissue evidence="3">Leaf</tissue>
    </source>
</reference>